<dbReference type="EMBL" id="GBXM01033074">
    <property type="protein sequence ID" value="JAH75503.1"/>
    <property type="molecule type" value="Transcribed_RNA"/>
</dbReference>
<name>A0A0E9VE63_ANGAN</name>
<sequence>MSAVSVYPMCVRRAGASLGWATELEVVQPPLCWT</sequence>
<organism evidence="1">
    <name type="scientific">Anguilla anguilla</name>
    <name type="common">European freshwater eel</name>
    <name type="synonym">Muraena anguilla</name>
    <dbReference type="NCBI Taxonomy" id="7936"/>
    <lineage>
        <taxon>Eukaryota</taxon>
        <taxon>Metazoa</taxon>
        <taxon>Chordata</taxon>
        <taxon>Craniata</taxon>
        <taxon>Vertebrata</taxon>
        <taxon>Euteleostomi</taxon>
        <taxon>Actinopterygii</taxon>
        <taxon>Neopterygii</taxon>
        <taxon>Teleostei</taxon>
        <taxon>Anguilliformes</taxon>
        <taxon>Anguillidae</taxon>
        <taxon>Anguilla</taxon>
    </lineage>
</organism>
<dbReference type="AlphaFoldDB" id="A0A0E9VE63"/>
<proteinExistence type="predicted"/>
<accession>A0A0E9VE63</accession>
<protein>
    <submittedName>
        <fullName evidence="1">Uncharacterized protein</fullName>
    </submittedName>
</protein>
<reference evidence="1" key="1">
    <citation type="submission" date="2014-11" db="EMBL/GenBank/DDBJ databases">
        <authorList>
            <person name="Amaro Gonzalez C."/>
        </authorList>
    </citation>
    <scope>NUCLEOTIDE SEQUENCE</scope>
</reference>
<evidence type="ECO:0000313" key="1">
    <source>
        <dbReference type="EMBL" id="JAH75503.1"/>
    </source>
</evidence>
<reference evidence="1" key="2">
    <citation type="journal article" date="2015" name="Fish Shellfish Immunol.">
        <title>Early steps in the European eel (Anguilla anguilla)-Vibrio vulnificus interaction in the gills: Role of the RtxA13 toxin.</title>
        <authorList>
            <person name="Callol A."/>
            <person name="Pajuelo D."/>
            <person name="Ebbesson L."/>
            <person name="Teles M."/>
            <person name="MacKenzie S."/>
            <person name="Amaro C."/>
        </authorList>
    </citation>
    <scope>NUCLEOTIDE SEQUENCE</scope>
</reference>